<dbReference type="Pfam" id="PF01915">
    <property type="entry name" value="Glyco_hydro_3_C"/>
    <property type="match status" value="1"/>
</dbReference>
<dbReference type="Gene3D" id="2.60.40.10">
    <property type="entry name" value="Immunoglobulins"/>
    <property type="match status" value="1"/>
</dbReference>
<dbReference type="SMART" id="SM01217">
    <property type="entry name" value="Fn3_like"/>
    <property type="match status" value="1"/>
</dbReference>
<evidence type="ECO:0000256" key="1">
    <source>
        <dbReference type="ARBA" id="ARBA00000448"/>
    </source>
</evidence>
<dbReference type="InterPro" id="IPR036962">
    <property type="entry name" value="Glyco_hydro_3_N_sf"/>
</dbReference>
<dbReference type="GO" id="GO:0009251">
    <property type="term" value="P:glucan catabolic process"/>
    <property type="evidence" value="ECO:0007669"/>
    <property type="project" value="TreeGrafter"/>
</dbReference>
<evidence type="ECO:0000256" key="7">
    <source>
        <dbReference type="RuleBase" id="RU361161"/>
    </source>
</evidence>
<dbReference type="Proteomes" id="UP000179129">
    <property type="component" value="Unassembled WGS sequence"/>
</dbReference>
<evidence type="ECO:0000256" key="4">
    <source>
        <dbReference type="ARBA" id="ARBA00022729"/>
    </source>
</evidence>
<dbReference type="Gene3D" id="3.40.50.1700">
    <property type="entry name" value="Glycoside hydrolase family 3 C-terminal domain"/>
    <property type="match status" value="1"/>
</dbReference>
<evidence type="ECO:0000256" key="6">
    <source>
        <dbReference type="ARBA" id="ARBA00023295"/>
    </source>
</evidence>
<sequence length="748" mass="81656">MLAAFSCGPSGTEKSDKVLYLDPGQPVEERVADLLGRMTLEEKIGQMNQYLAPRYAKASEPADFSGRLDKLLKDGLVGSLLFVSDVEEANALQKVAGDSRLKIPLIFGIDAVHGLCPVRGSTIFPTPIAMACTFDTLLVEEASRITAREVRASGMHWAFYPVLDVARDPRWGRTAETFGEDSYLVGQMGRAVVRGFQGENLSSEENIIACVKHFAAHSQSLGGRNIAPIDVSERTLRSVFLSPFRAAVEQGVFSAMAAYHEINGVPCHASKELLTDILRDEWGFQGFVVSDWGGIEMLISTHHVAADQKEAVRQAITAGLDMHMQGDGLTEPLLELVHEGTFTESRIDQSVSRILAAKFRLGLFENNYVDPQRTSQVLACAEHRAKALEAARESIVLLENRGGLLPLKKELKSILVTGPNADNNALTGDWTAPQPPENVTTVLEGLRAAVSPKTAVRFVDCGKVFEESTEKIEQAVREARKADVAIVVVGESEARYDDQGNWARPRKERSGGEGVDRSDLTLVGRQLELVQAIYKTGTPTVVVLVNGRPLAVDWIAENIPALVEAWEPGLEGGTAVAEVLFGDCNPGGRLSISIPRSVGQLPVWYNHPPSAENDYKYMSCQPLYPFGYGLSYTKFEYSNLEMPATIEPDENFEVSVEVRNSGERPGVEIVLLYVNDEVSSLTTPVKELKGFQRVALQPGESKKVTFNLSYGQLAFLDQNLEEVVEPGKFAVMVGGLTGEFEVPESAGN</sequence>
<dbReference type="Pfam" id="PF14310">
    <property type="entry name" value="Fn3-like"/>
    <property type="match status" value="1"/>
</dbReference>
<dbReference type="PROSITE" id="PS00775">
    <property type="entry name" value="GLYCOSYL_HYDROL_F3"/>
    <property type="match status" value="1"/>
</dbReference>
<evidence type="ECO:0000313" key="10">
    <source>
        <dbReference type="Proteomes" id="UP000179129"/>
    </source>
</evidence>
<dbReference type="InterPro" id="IPR026891">
    <property type="entry name" value="Fn3-like"/>
</dbReference>
<feature type="domain" description="Fibronectin type III-like" evidence="8">
    <location>
        <begin position="668"/>
        <end position="737"/>
    </location>
</feature>
<reference evidence="9 10" key="1">
    <citation type="journal article" date="2016" name="Nat. Commun.">
        <title>Thousands of microbial genomes shed light on interconnected biogeochemical processes in an aquifer system.</title>
        <authorList>
            <person name="Anantharaman K."/>
            <person name="Brown C.T."/>
            <person name="Hug L.A."/>
            <person name="Sharon I."/>
            <person name="Castelle C.J."/>
            <person name="Probst A.J."/>
            <person name="Thomas B.C."/>
            <person name="Singh A."/>
            <person name="Wilkins M.J."/>
            <person name="Karaoz U."/>
            <person name="Brodie E.L."/>
            <person name="Williams K.H."/>
            <person name="Hubbard S.S."/>
            <person name="Banfield J.F."/>
        </authorList>
    </citation>
    <scope>NUCLEOTIDE SEQUENCE [LARGE SCALE GENOMIC DNA]</scope>
</reference>
<dbReference type="InterPro" id="IPR001764">
    <property type="entry name" value="Glyco_hydro_3_N"/>
</dbReference>
<evidence type="ECO:0000313" key="9">
    <source>
        <dbReference type="EMBL" id="OGG03010.1"/>
    </source>
</evidence>
<keyword evidence="4" id="KW-0732">Signal</keyword>
<dbReference type="STRING" id="1817867.A3F83_04355"/>
<dbReference type="Gene3D" id="3.20.20.300">
    <property type="entry name" value="Glycoside hydrolase, family 3, N-terminal domain"/>
    <property type="match status" value="1"/>
</dbReference>
<keyword evidence="6 7" id="KW-0326">Glycosidase</keyword>
<gene>
    <name evidence="9" type="ORF">A3F83_04355</name>
</gene>
<dbReference type="InterPro" id="IPR019800">
    <property type="entry name" value="Glyco_hydro_3_AS"/>
</dbReference>
<comment type="catalytic activity">
    <reaction evidence="1">
        <text>Hydrolysis of terminal, non-reducing beta-D-glucosyl residues with release of beta-D-glucose.</text>
        <dbReference type="EC" id="3.2.1.21"/>
    </reaction>
</comment>
<keyword evidence="5 7" id="KW-0378">Hydrolase</keyword>
<organism evidence="9 10">
    <name type="scientific">Candidatus Glassbacteria bacterium RIFCSPLOWO2_12_FULL_58_11</name>
    <dbReference type="NCBI Taxonomy" id="1817867"/>
    <lineage>
        <taxon>Bacteria</taxon>
        <taxon>Candidatus Glassiibacteriota</taxon>
    </lineage>
</organism>
<dbReference type="InterPro" id="IPR013783">
    <property type="entry name" value="Ig-like_fold"/>
</dbReference>
<dbReference type="InterPro" id="IPR036881">
    <property type="entry name" value="Glyco_hydro_3_C_sf"/>
</dbReference>
<evidence type="ECO:0000256" key="3">
    <source>
        <dbReference type="ARBA" id="ARBA00012744"/>
    </source>
</evidence>
<comment type="caution">
    <text evidence="9">The sequence shown here is derived from an EMBL/GenBank/DDBJ whole genome shotgun (WGS) entry which is preliminary data.</text>
</comment>
<evidence type="ECO:0000256" key="5">
    <source>
        <dbReference type="ARBA" id="ARBA00022801"/>
    </source>
</evidence>
<dbReference type="PANTHER" id="PTHR30620:SF16">
    <property type="entry name" value="LYSOSOMAL BETA GLUCOSIDASE"/>
    <property type="match status" value="1"/>
</dbReference>
<dbReference type="SUPFAM" id="SSF52279">
    <property type="entry name" value="Beta-D-glucan exohydrolase, C-terminal domain"/>
    <property type="match status" value="1"/>
</dbReference>
<dbReference type="AlphaFoldDB" id="A0A1F5YS48"/>
<dbReference type="PRINTS" id="PR00133">
    <property type="entry name" value="GLHYDRLASE3"/>
</dbReference>
<proteinExistence type="inferred from homology"/>
<comment type="similarity">
    <text evidence="2 7">Belongs to the glycosyl hydrolase 3 family.</text>
</comment>
<dbReference type="SUPFAM" id="SSF51445">
    <property type="entry name" value="(Trans)glycosidases"/>
    <property type="match status" value="1"/>
</dbReference>
<dbReference type="InterPro" id="IPR017853">
    <property type="entry name" value="GH"/>
</dbReference>
<evidence type="ECO:0000259" key="8">
    <source>
        <dbReference type="SMART" id="SM01217"/>
    </source>
</evidence>
<dbReference type="InterPro" id="IPR002772">
    <property type="entry name" value="Glyco_hydro_3_C"/>
</dbReference>
<dbReference type="PANTHER" id="PTHR30620">
    <property type="entry name" value="PERIPLASMIC BETA-GLUCOSIDASE-RELATED"/>
    <property type="match status" value="1"/>
</dbReference>
<accession>A0A1F5YS48</accession>
<dbReference type="FunFam" id="2.60.40.10:FF:000495">
    <property type="entry name" value="Periplasmic beta-glucosidase"/>
    <property type="match status" value="1"/>
</dbReference>
<protein>
    <recommendedName>
        <fullName evidence="3">beta-glucosidase</fullName>
        <ecNumber evidence="3">3.2.1.21</ecNumber>
    </recommendedName>
</protein>
<dbReference type="GO" id="GO:0008422">
    <property type="term" value="F:beta-glucosidase activity"/>
    <property type="evidence" value="ECO:0007669"/>
    <property type="project" value="UniProtKB-EC"/>
</dbReference>
<dbReference type="EMBL" id="MFIX01000164">
    <property type="protein sequence ID" value="OGG03010.1"/>
    <property type="molecule type" value="Genomic_DNA"/>
</dbReference>
<name>A0A1F5YS48_9BACT</name>
<dbReference type="Pfam" id="PF00933">
    <property type="entry name" value="Glyco_hydro_3"/>
    <property type="match status" value="1"/>
</dbReference>
<evidence type="ECO:0000256" key="2">
    <source>
        <dbReference type="ARBA" id="ARBA00005336"/>
    </source>
</evidence>
<dbReference type="EC" id="3.2.1.21" evidence="3"/>
<dbReference type="InterPro" id="IPR051915">
    <property type="entry name" value="Cellulose_Degrad_GH3"/>
</dbReference>